<evidence type="ECO:0000313" key="1">
    <source>
        <dbReference type="EMBL" id="MBA5247353.1"/>
    </source>
</evidence>
<evidence type="ECO:0008006" key="5">
    <source>
        <dbReference type="Google" id="ProtNLM"/>
    </source>
</evidence>
<sequence length="199" mass="22855">MKKIFLMLMLTGSAQVIMAQKCYNLDELLRTKVHPVYEKHLQASRKFNIKVLKDTKTLTKYKQNGKLSPVKSLGKGYRIQNLSHSKPVLVHEAKNTLKEIAKKFSAKSKGSTLTLTSMTRTLEDQCRLRKVNPNASVGLSSHNYGNSFDISYVRFNDRLAVNSRLDKILENVLKEFEKSGKIYFIKEKQQNCYHITVRA</sequence>
<dbReference type="SUPFAM" id="SSF55166">
    <property type="entry name" value="Hedgehog/DD-peptidase"/>
    <property type="match status" value="1"/>
</dbReference>
<keyword evidence="4" id="KW-1185">Reference proteome</keyword>
<organism evidence="2 3">
    <name type="scientific">Marnyiella aurantia</name>
    <dbReference type="NCBI Taxonomy" id="2758037"/>
    <lineage>
        <taxon>Bacteria</taxon>
        <taxon>Pseudomonadati</taxon>
        <taxon>Bacteroidota</taxon>
        <taxon>Flavobacteriia</taxon>
        <taxon>Flavobacteriales</taxon>
        <taxon>Weeksellaceae</taxon>
        <taxon>Marnyiella</taxon>
    </lineage>
</organism>
<dbReference type="Pfam" id="PF18979">
    <property type="entry name" value="DUF5715"/>
    <property type="match status" value="1"/>
</dbReference>
<dbReference type="KEGG" id="cbau:H1R16_03655"/>
<reference evidence="1" key="3">
    <citation type="submission" date="2020-07" db="EMBL/GenBank/DDBJ databases">
        <authorList>
            <person name="Yang C."/>
        </authorList>
    </citation>
    <scope>NUCLEOTIDE SEQUENCE</scope>
    <source>
        <strain evidence="1">Cx-624</strain>
    </source>
</reference>
<dbReference type="Proteomes" id="UP000539710">
    <property type="component" value="Unassembled WGS sequence"/>
</dbReference>
<evidence type="ECO:0000313" key="4">
    <source>
        <dbReference type="Proteomes" id="UP000539710"/>
    </source>
</evidence>
<evidence type="ECO:0000313" key="3">
    <source>
        <dbReference type="Proteomes" id="UP000515349"/>
    </source>
</evidence>
<dbReference type="EMBL" id="JACEUX010000003">
    <property type="protein sequence ID" value="MBA5247353.1"/>
    <property type="molecule type" value="Genomic_DNA"/>
</dbReference>
<dbReference type="EMBL" id="CP059472">
    <property type="protein sequence ID" value="QMS99113.1"/>
    <property type="molecule type" value="Genomic_DNA"/>
</dbReference>
<name>A0A7D7LUN8_9FLAO</name>
<dbReference type="Proteomes" id="UP000515349">
    <property type="component" value="Chromosome"/>
</dbReference>
<accession>A0A7D7LUN8</accession>
<evidence type="ECO:0000313" key="2">
    <source>
        <dbReference type="EMBL" id="QMS99113.1"/>
    </source>
</evidence>
<dbReference type="InterPro" id="IPR043769">
    <property type="entry name" value="DUF5715"/>
</dbReference>
<protein>
    <recommendedName>
        <fullName evidence="5">M15 family metallopeptidase</fullName>
    </recommendedName>
</protein>
<dbReference type="Gene3D" id="3.30.1380.10">
    <property type="match status" value="1"/>
</dbReference>
<dbReference type="AlphaFoldDB" id="A0A7D7LUN8"/>
<gene>
    <name evidence="2" type="ORF">H1R16_03655</name>
    <name evidence="1" type="ORF">H2507_09245</name>
</gene>
<dbReference type="InterPro" id="IPR009045">
    <property type="entry name" value="Zn_M74/Hedgehog-like"/>
</dbReference>
<reference evidence="2 3" key="1">
    <citation type="submission" date="2020-07" db="EMBL/GenBank/DDBJ databases">
        <title>Chryseobacterium sp.cx-624.</title>
        <authorList>
            <person name="Yang C."/>
        </authorList>
    </citation>
    <scope>NUCLEOTIDE SEQUENCE [LARGE SCALE GENOMIC DNA]</scope>
    <source>
        <strain evidence="3">cx-624</strain>
        <strain evidence="2">Cx-624</strain>
    </source>
</reference>
<reference evidence="4" key="2">
    <citation type="submission" date="2020-07" db="EMBL/GenBank/DDBJ databases">
        <title>Flavobacterium sp. xlx-214.</title>
        <authorList>
            <person name="Yang C."/>
        </authorList>
    </citation>
    <scope>NUCLEOTIDE SEQUENCE [LARGE SCALE GENOMIC DNA]</scope>
    <source>
        <strain evidence="4">CX-624</strain>
    </source>
</reference>
<proteinExistence type="predicted"/>
<dbReference type="RefSeq" id="WP_181887459.1">
    <property type="nucleotide sequence ID" value="NZ_CP059472.1"/>
</dbReference>